<evidence type="ECO:0000256" key="3">
    <source>
        <dbReference type="ARBA" id="ARBA00022723"/>
    </source>
</evidence>
<dbReference type="RefSeq" id="XP_043012515.1">
    <property type="nucleotide sequence ID" value="XM_043151420.1"/>
</dbReference>
<gene>
    <name evidence="6" type="ORF">E1B28_006726</name>
</gene>
<accession>A0A9P8AB71</accession>
<dbReference type="InterPro" id="IPR001128">
    <property type="entry name" value="Cyt_P450"/>
</dbReference>
<protein>
    <recommendedName>
        <fullName evidence="8">Cytochrome P450</fullName>
    </recommendedName>
</protein>
<name>A0A9P8AB71_9AGAR</name>
<dbReference type="GeneID" id="66075802"/>
<dbReference type="GO" id="GO:0016705">
    <property type="term" value="F:oxidoreductase activity, acting on paired donors, with incorporation or reduction of molecular oxygen"/>
    <property type="evidence" value="ECO:0007669"/>
    <property type="project" value="InterPro"/>
</dbReference>
<keyword evidence="7" id="KW-1185">Reference proteome</keyword>
<sequence length="152" mass="17864">MKIIVPRALRRPIGMIYRFIYRHHRRILKLTRPIIEERKKEKQLSKEHPTEVMIGWLMDAAPDSDEQSVESLAMRLLNVNFVSLHTTTKVFIHALYNLAANPKYIPELRQEAEQVLDKDHPDGWSKEALGRCVKLDSFFKEALRWALSAFRV</sequence>
<evidence type="ECO:0008006" key="8">
    <source>
        <dbReference type="Google" id="ProtNLM"/>
    </source>
</evidence>
<keyword evidence="4" id="KW-0560">Oxidoreductase</keyword>
<dbReference type="GO" id="GO:0004497">
    <property type="term" value="F:monooxygenase activity"/>
    <property type="evidence" value="ECO:0007669"/>
    <property type="project" value="InterPro"/>
</dbReference>
<evidence type="ECO:0000313" key="6">
    <source>
        <dbReference type="EMBL" id="KAG7096045.1"/>
    </source>
</evidence>
<dbReference type="PANTHER" id="PTHR46206">
    <property type="entry name" value="CYTOCHROME P450"/>
    <property type="match status" value="1"/>
</dbReference>
<dbReference type="EMBL" id="CM032183">
    <property type="protein sequence ID" value="KAG7096045.1"/>
    <property type="molecule type" value="Genomic_DNA"/>
</dbReference>
<evidence type="ECO:0000256" key="4">
    <source>
        <dbReference type="ARBA" id="ARBA00023002"/>
    </source>
</evidence>
<proteinExistence type="inferred from homology"/>
<dbReference type="Gene3D" id="1.10.630.10">
    <property type="entry name" value="Cytochrome P450"/>
    <property type="match status" value="1"/>
</dbReference>
<dbReference type="KEGG" id="more:E1B28_006726"/>
<organism evidence="6 7">
    <name type="scientific">Marasmius oreades</name>
    <name type="common">fairy-ring Marasmius</name>
    <dbReference type="NCBI Taxonomy" id="181124"/>
    <lineage>
        <taxon>Eukaryota</taxon>
        <taxon>Fungi</taxon>
        <taxon>Dikarya</taxon>
        <taxon>Basidiomycota</taxon>
        <taxon>Agaricomycotina</taxon>
        <taxon>Agaricomycetes</taxon>
        <taxon>Agaricomycetidae</taxon>
        <taxon>Agaricales</taxon>
        <taxon>Marasmiineae</taxon>
        <taxon>Marasmiaceae</taxon>
        <taxon>Marasmius</taxon>
    </lineage>
</organism>
<dbReference type="Proteomes" id="UP001049176">
    <property type="component" value="Chromosome 3"/>
</dbReference>
<dbReference type="GO" id="GO:0005506">
    <property type="term" value="F:iron ion binding"/>
    <property type="evidence" value="ECO:0007669"/>
    <property type="project" value="InterPro"/>
</dbReference>
<reference evidence="6" key="1">
    <citation type="journal article" date="2021" name="Genome Biol. Evol.">
        <title>The assembled and annotated genome of the fairy-ring fungus Marasmius oreades.</title>
        <authorList>
            <person name="Hiltunen M."/>
            <person name="Ament-Velasquez S.L."/>
            <person name="Johannesson H."/>
        </authorList>
    </citation>
    <scope>NUCLEOTIDE SEQUENCE</scope>
    <source>
        <strain evidence="6">03SP1</strain>
    </source>
</reference>
<dbReference type="GO" id="GO:0020037">
    <property type="term" value="F:heme binding"/>
    <property type="evidence" value="ECO:0007669"/>
    <property type="project" value="InterPro"/>
</dbReference>
<evidence type="ECO:0000256" key="5">
    <source>
        <dbReference type="ARBA" id="ARBA00023004"/>
    </source>
</evidence>
<dbReference type="Pfam" id="PF00067">
    <property type="entry name" value="p450"/>
    <property type="match status" value="1"/>
</dbReference>
<evidence type="ECO:0000313" key="7">
    <source>
        <dbReference type="Proteomes" id="UP001049176"/>
    </source>
</evidence>
<keyword evidence="3" id="KW-0479">Metal-binding</keyword>
<keyword evidence="5" id="KW-0408">Iron</keyword>
<comment type="caution">
    <text evidence="6">The sequence shown here is derived from an EMBL/GenBank/DDBJ whole genome shotgun (WGS) entry which is preliminary data.</text>
</comment>
<comment type="cofactor">
    <cofactor evidence="1">
        <name>heme</name>
        <dbReference type="ChEBI" id="CHEBI:30413"/>
    </cofactor>
</comment>
<evidence type="ECO:0000256" key="2">
    <source>
        <dbReference type="ARBA" id="ARBA00010617"/>
    </source>
</evidence>
<dbReference type="OrthoDB" id="1844152at2759"/>
<dbReference type="AlphaFoldDB" id="A0A9P8AB71"/>
<evidence type="ECO:0000256" key="1">
    <source>
        <dbReference type="ARBA" id="ARBA00001971"/>
    </source>
</evidence>
<dbReference type="SUPFAM" id="SSF48264">
    <property type="entry name" value="Cytochrome P450"/>
    <property type="match status" value="1"/>
</dbReference>
<dbReference type="InterPro" id="IPR036396">
    <property type="entry name" value="Cyt_P450_sf"/>
</dbReference>
<comment type="similarity">
    <text evidence="2">Belongs to the cytochrome P450 family.</text>
</comment>